<evidence type="ECO:0000313" key="4">
    <source>
        <dbReference type="EMBL" id="MDJ1497124.1"/>
    </source>
</evidence>
<gene>
    <name evidence="3" type="ORF">QNI16_09075</name>
    <name evidence="4" type="ORF">QNI19_29570</name>
</gene>
<dbReference type="InterPro" id="IPR010982">
    <property type="entry name" value="Lambda_DNA-bd_dom_sf"/>
</dbReference>
<accession>A0AAE3QNF1</accession>
<keyword evidence="1" id="KW-0238">DNA-binding</keyword>
<dbReference type="GO" id="GO:0003700">
    <property type="term" value="F:DNA-binding transcription factor activity"/>
    <property type="evidence" value="ECO:0007669"/>
    <property type="project" value="TreeGrafter"/>
</dbReference>
<sequence length="67" mass="7540">MELIAIGEIIRERRKSRKVTQDDLAEIAGISIRTLRDIENGMGNPELETLVKICHALGLEIKVEVIK</sequence>
<dbReference type="Proteomes" id="UP001241110">
    <property type="component" value="Unassembled WGS sequence"/>
</dbReference>
<evidence type="ECO:0000313" key="5">
    <source>
        <dbReference type="Proteomes" id="UP001228581"/>
    </source>
</evidence>
<dbReference type="RefSeq" id="WP_313977481.1">
    <property type="nucleotide sequence ID" value="NZ_JASJOR010000025.1"/>
</dbReference>
<reference evidence="3 5" key="1">
    <citation type="submission" date="2023-05" db="EMBL/GenBank/DDBJ databases">
        <authorList>
            <person name="Zhang X."/>
        </authorList>
    </citation>
    <scope>NUCLEOTIDE SEQUENCE</scope>
    <source>
        <strain evidence="4 5">DM2B3-1</strain>
        <strain evidence="3">YF14B1</strain>
    </source>
</reference>
<dbReference type="CDD" id="cd00093">
    <property type="entry name" value="HTH_XRE"/>
    <property type="match status" value="1"/>
</dbReference>
<keyword evidence="5" id="KW-1185">Reference proteome</keyword>
<dbReference type="GO" id="GO:0005829">
    <property type="term" value="C:cytosol"/>
    <property type="evidence" value="ECO:0007669"/>
    <property type="project" value="TreeGrafter"/>
</dbReference>
<evidence type="ECO:0000313" key="6">
    <source>
        <dbReference type="Proteomes" id="UP001241110"/>
    </source>
</evidence>
<dbReference type="Gene3D" id="1.10.260.40">
    <property type="entry name" value="lambda repressor-like DNA-binding domains"/>
    <property type="match status" value="1"/>
</dbReference>
<dbReference type="AlphaFoldDB" id="A0AAE3QNF1"/>
<dbReference type="SUPFAM" id="SSF47413">
    <property type="entry name" value="lambda repressor-like DNA-binding domains"/>
    <property type="match status" value="1"/>
</dbReference>
<evidence type="ECO:0000256" key="1">
    <source>
        <dbReference type="ARBA" id="ARBA00023125"/>
    </source>
</evidence>
<dbReference type="EMBL" id="JASJOS010000004">
    <property type="protein sequence ID" value="MDJ1480635.1"/>
    <property type="molecule type" value="Genomic_DNA"/>
</dbReference>
<dbReference type="Pfam" id="PF01381">
    <property type="entry name" value="HTH_3"/>
    <property type="match status" value="1"/>
</dbReference>
<dbReference type="PANTHER" id="PTHR46797">
    <property type="entry name" value="HTH-TYPE TRANSCRIPTIONAL REGULATOR"/>
    <property type="match status" value="1"/>
</dbReference>
<dbReference type="PANTHER" id="PTHR46797:SF1">
    <property type="entry name" value="METHYLPHOSPHONATE SYNTHASE"/>
    <property type="match status" value="1"/>
</dbReference>
<dbReference type="InterPro" id="IPR050807">
    <property type="entry name" value="TransReg_Diox_bact_type"/>
</dbReference>
<dbReference type="EMBL" id="JASJOT010000029">
    <property type="protein sequence ID" value="MDJ1497124.1"/>
    <property type="molecule type" value="Genomic_DNA"/>
</dbReference>
<dbReference type="InterPro" id="IPR001387">
    <property type="entry name" value="Cro/C1-type_HTH"/>
</dbReference>
<dbReference type="PROSITE" id="PS50943">
    <property type="entry name" value="HTH_CROC1"/>
    <property type="match status" value="1"/>
</dbReference>
<protein>
    <submittedName>
        <fullName evidence="3">Helix-turn-helix domain-containing protein</fullName>
    </submittedName>
</protein>
<feature type="domain" description="HTH cro/C1-type" evidence="2">
    <location>
        <begin position="10"/>
        <end position="66"/>
    </location>
</feature>
<dbReference type="Proteomes" id="UP001228581">
    <property type="component" value="Unassembled WGS sequence"/>
</dbReference>
<dbReference type="GO" id="GO:0003677">
    <property type="term" value="F:DNA binding"/>
    <property type="evidence" value="ECO:0007669"/>
    <property type="project" value="UniProtKB-KW"/>
</dbReference>
<dbReference type="SMART" id="SM00530">
    <property type="entry name" value="HTH_XRE"/>
    <property type="match status" value="1"/>
</dbReference>
<name>A0AAE3QNF1_9BACT</name>
<organism evidence="3 6">
    <name type="scientific">Xanthocytophaga flava</name>
    <dbReference type="NCBI Taxonomy" id="3048013"/>
    <lineage>
        <taxon>Bacteria</taxon>
        <taxon>Pseudomonadati</taxon>
        <taxon>Bacteroidota</taxon>
        <taxon>Cytophagia</taxon>
        <taxon>Cytophagales</taxon>
        <taxon>Rhodocytophagaceae</taxon>
        <taxon>Xanthocytophaga</taxon>
    </lineage>
</organism>
<proteinExistence type="predicted"/>
<comment type="caution">
    <text evidence="3">The sequence shown here is derived from an EMBL/GenBank/DDBJ whole genome shotgun (WGS) entry which is preliminary data.</text>
</comment>
<evidence type="ECO:0000313" key="3">
    <source>
        <dbReference type="EMBL" id="MDJ1480635.1"/>
    </source>
</evidence>
<evidence type="ECO:0000259" key="2">
    <source>
        <dbReference type="PROSITE" id="PS50943"/>
    </source>
</evidence>